<gene>
    <name evidence="1" type="ORF">SAMN04487992_10220</name>
</gene>
<proteinExistence type="predicted"/>
<dbReference type="eggNOG" id="COG3734">
    <property type="taxonomic scope" value="Bacteria"/>
</dbReference>
<dbReference type="InterPro" id="IPR007729">
    <property type="entry name" value="DGOK"/>
</dbReference>
<dbReference type="GO" id="GO:0008671">
    <property type="term" value="F:2-dehydro-3-deoxygalactonokinase activity"/>
    <property type="evidence" value="ECO:0007669"/>
    <property type="project" value="InterPro"/>
</dbReference>
<keyword evidence="1" id="KW-0808">Transferase</keyword>
<dbReference type="Pfam" id="PF05035">
    <property type="entry name" value="DGOK"/>
    <property type="match status" value="1"/>
</dbReference>
<evidence type="ECO:0000313" key="1">
    <source>
        <dbReference type="EMBL" id="SDE57363.1"/>
    </source>
</evidence>
<reference evidence="2" key="1">
    <citation type="submission" date="2016-10" db="EMBL/GenBank/DDBJ databases">
        <authorList>
            <person name="Varghese N."/>
            <person name="Submissions S."/>
        </authorList>
    </citation>
    <scope>NUCLEOTIDE SEQUENCE [LARGE SCALE GENOMIC DNA]</scope>
    <source>
        <strain evidence="2">DSM 24729</strain>
    </source>
</reference>
<dbReference type="InterPro" id="IPR042257">
    <property type="entry name" value="DGOK_C"/>
</dbReference>
<keyword evidence="2" id="KW-1185">Reference proteome</keyword>
<name>A0A1G7E0W5_9FLAO</name>
<protein>
    <submittedName>
        <fullName evidence="1">2-dehydro-3-deoxygalactonokinase</fullName>
    </submittedName>
</protein>
<dbReference type="Proteomes" id="UP000182114">
    <property type="component" value="Unassembled WGS sequence"/>
</dbReference>
<dbReference type="RefSeq" id="WP_074537389.1">
    <property type="nucleotide sequence ID" value="NZ_FNBD01000002.1"/>
</dbReference>
<sequence length="315" mass="35574">MKVREYFISCDWGTSNFRLRVVATSNLKIIAEHKTNQGIKTLFEQYTAQKTKKQTAFFAEYLTSQISKLPEEHRDHMVVTAGMASSNIGLFEMEYANFPLQANGDNLKWKYLKINTHLEVLLISGAKTETGMMRGEEIQAIGLNDQLASYKEGILLLPGTHSKHLAYHNATFIDLKNFMTGELFEVLSQKSILSNSIEVKSTKFEEEPFIEGVTLGLKGLLSTSLFSVRARHILQNKAKESNYYFLSGLLIGDEIKYLKNTDKTIFLAAPDPVYSLYKTALNQIIAKENLISLNGASLEKALLMGQKKILQHYDN</sequence>
<evidence type="ECO:0000313" key="2">
    <source>
        <dbReference type="Proteomes" id="UP000182114"/>
    </source>
</evidence>
<accession>A0A1G7E0W5</accession>
<dbReference type="InterPro" id="IPR042258">
    <property type="entry name" value="DGOK_N"/>
</dbReference>
<keyword evidence="1" id="KW-0418">Kinase</keyword>
<dbReference type="Gene3D" id="3.30.420.310">
    <property type="entry name" value="2-keto-3-deoxy-galactonokinase, C-terminal domain"/>
    <property type="match status" value="1"/>
</dbReference>
<dbReference type="GO" id="GO:0034194">
    <property type="term" value="P:D-galactonate catabolic process"/>
    <property type="evidence" value="ECO:0007669"/>
    <property type="project" value="InterPro"/>
</dbReference>
<dbReference type="EMBL" id="FNBD01000002">
    <property type="protein sequence ID" value="SDE57363.1"/>
    <property type="molecule type" value="Genomic_DNA"/>
</dbReference>
<dbReference type="AlphaFoldDB" id="A0A1G7E0W5"/>
<organism evidence="1 2">
    <name type="scientific">Cellulophaga baltica</name>
    <dbReference type="NCBI Taxonomy" id="76594"/>
    <lineage>
        <taxon>Bacteria</taxon>
        <taxon>Pseudomonadati</taxon>
        <taxon>Bacteroidota</taxon>
        <taxon>Flavobacteriia</taxon>
        <taxon>Flavobacteriales</taxon>
        <taxon>Flavobacteriaceae</taxon>
        <taxon>Cellulophaga</taxon>
    </lineage>
</organism>
<dbReference type="Gene3D" id="3.30.420.300">
    <property type="entry name" value="2-keto-3-deoxy-galactonokinase, substrate binding domain"/>
    <property type="match status" value="1"/>
</dbReference>